<comment type="caution">
    <text evidence="5">The sequence shown here is derived from an EMBL/GenBank/DDBJ whole genome shotgun (WGS) entry which is preliminary data.</text>
</comment>
<reference evidence="5" key="1">
    <citation type="submission" date="2021-02" db="EMBL/GenBank/DDBJ databases">
        <authorList>
            <person name="Nowell W R."/>
        </authorList>
    </citation>
    <scope>NUCLEOTIDE SEQUENCE</scope>
</reference>
<feature type="transmembrane region" description="Helical" evidence="2">
    <location>
        <begin position="462"/>
        <end position="485"/>
    </location>
</feature>
<dbReference type="PROSITE" id="PS50060">
    <property type="entry name" value="MAM_2"/>
    <property type="match status" value="1"/>
</dbReference>
<keyword evidence="2" id="KW-0812">Transmembrane</keyword>
<evidence type="ECO:0000256" key="1">
    <source>
        <dbReference type="SAM" id="MobiDB-lite"/>
    </source>
</evidence>
<feature type="region of interest" description="Disordered" evidence="1">
    <location>
        <begin position="19"/>
        <end position="44"/>
    </location>
</feature>
<accession>A0A819MYP6</accession>
<feature type="signal peptide" evidence="3">
    <location>
        <begin position="1"/>
        <end position="20"/>
    </location>
</feature>
<evidence type="ECO:0000256" key="3">
    <source>
        <dbReference type="SAM" id="SignalP"/>
    </source>
</evidence>
<dbReference type="InterPro" id="IPR000998">
    <property type="entry name" value="MAM_dom"/>
</dbReference>
<name>A0A819MYP6_9BILA</name>
<evidence type="ECO:0000259" key="4">
    <source>
        <dbReference type="PROSITE" id="PS50060"/>
    </source>
</evidence>
<dbReference type="Proteomes" id="UP000663881">
    <property type="component" value="Unassembled WGS sequence"/>
</dbReference>
<dbReference type="EMBL" id="CAJOAY010002908">
    <property type="protein sequence ID" value="CAF3988499.1"/>
    <property type="molecule type" value="Genomic_DNA"/>
</dbReference>
<evidence type="ECO:0000256" key="2">
    <source>
        <dbReference type="SAM" id="Phobius"/>
    </source>
</evidence>
<gene>
    <name evidence="5" type="ORF">OKA104_LOCUS29072</name>
</gene>
<dbReference type="Pfam" id="PF00629">
    <property type="entry name" value="MAM"/>
    <property type="match status" value="1"/>
</dbReference>
<feature type="compositionally biased region" description="Low complexity" evidence="1">
    <location>
        <begin position="27"/>
        <end position="44"/>
    </location>
</feature>
<feature type="chain" id="PRO_5032995135" description="MAM domain-containing protein" evidence="3">
    <location>
        <begin position="21"/>
        <end position="531"/>
    </location>
</feature>
<evidence type="ECO:0000313" key="5">
    <source>
        <dbReference type="EMBL" id="CAF3988499.1"/>
    </source>
</evidence>
<sequence length="531" mass="57026">MFKLVIILLLGLFLIPPCKAQDDESSTTEASSTGASTIETSTATATIEATTTIIEAITQPTATEATTQAATTEPPPTTQAATTEPPPTTQAATTQPPPTTQAATTQPPPTTQAATTQPPPTSQAATTQPPPTTQAATTQPPPTTQAATTQPPPTTQAATTQPPSTTQAATTQPPLPTTTTERPFEPIFRCDFTTSCFGNGELILSNGSEFNPSTPIATSEPPRAPVSGATSVTKPTINGLLCDLPYRPVDDDSTTTTNWDMWFCYNHQCPTANGEATCVPDQYGLTSLQPSETMKTVTDSLIPNVMARDASGDQCLRFYYYFTVYDGNDWGQQIELLIIPNDPDQLPFSIRTITTIDMQENKWQFENITFKSALSSYKLQFNFEVTAENRTEDTRMNRTVYFALDNIELYDYNCSYVNDELEVTTTTTPIPTTTTTTTPLPTITTTVPESPPSSDKPNNLPLILGLSLGIGIPVLLLIVGGFICYCKARPSSIAVEPVGDTDTSDSTDIAMRPINTKNENSTVSALVQNVV</sequence>
<dbReference type="GO" id="GO:0016020">
    <property type="term" value="C:membrane"/>
    <property type="evidence" value="ECO:0007669"/>
    <property type="project" value="InterPro"/>
</dbReference>
<evidence type="ECO:0000313" key="6">
    <source>
        <dbReference type="Proteomes" id="UP000663881"/>
    </source>
</evidence>
<keyword evidence="2" id="KW-0472">Membrane</keyword>
<feature type="region of interest" description="Disordered" evidence="1">
    <location>
        <begin position="427"/>
        <end position="455"/>
    </location>
</feature>
<keyword evidence="3" id="KW-0732">Signal</keyword>
<dbReference type="Gene3D" id="2.60.120.200">
    <property type="match status" value="1"/>
</dbReference>
<feature type="compositionally biased region" description="Low complexity" evidence="1">
    <location>
        <begin position="427"/>
        <end position="446"/>
    </location>
</feature>
<dbReference type="PRINTS" id="PR01217">
    <property type="entry name" value="PRICHEXTENSN"/>
</dbReference>
<organism evidence="5 6">
    <name type="scientific">Adineta steineri</name>
    <dbReference type="NCBI Taxonomy" id="433720"/>
    <lineage>
        <taxon>Eukaryota</taxon>
        <taxon>Metazoa</taxon>
        <taxon>Spiralia</taxon>
        <taxon>Gnathifera</taxon>
        <taxon>Rotifera</taxon>
        <taxon>Eurotatoria</taxon>
        <taxon>Bdelloidea</taxon>
        <taxon>Adinetida</taxon>
        <taxon>Adinetidae</taxon>
        <taxon>Adineta</taxon>
    </lineage>
</organism>
<protein>
    <recommendedName>
        <fullName evidence="4">MAM domain-containing protein</fullName>
    </recommendedName>
</protein>
<feature type="region of interest" description="Disordered" evidence="1">
    <location>
        <begin position="59"/>
        <end position="186"/>
    </location>
</feature>
<feature type="compositionally biased region" description="Low complexity" evidence="1">
    <location>
        <begin position="59"/>
        <end position="180"/>
    </location>
</feature>
<proteinExistence type="predicted"/>
<feature type="domain" description="MAM" evidence="4">
    <location>
        <begin position="301"/>
        <end position="416"/>
    </location>
</feature>
<keyword evidence="2" id="KW-1133">Transmembrane helix</keyword>
<dbReference type="AlphaFoldDB" id="A0A819MYP6"/>